<dbReference type="InterPro" id="IPR001584">
    <property type="entry name" value="Integrase_cat-core"/>
</dbReference>
<dbReference type="InterPro" id="IPR036397">
    <property type="entry name" value="RNaseH_sf"/>
</dbReference>
<dbReference type="InterPro" id="IPR008042">
    <property type="entry name" value="Retrotrans_Pao"/>
</dbReference>
<proteinExistence type="predicted"/>
<dbReference type="InterPro" id="IPR000477">
    <property type="entry name" value="RT_dom"/>
</dbReference>
<evidence type="ECO:0000256" key="1">
    <source>
        <dbReference type="SAM" id="Coils"/>
    </source>
</evidence>
<dbReference type="Gene3D" id="3.30.70.270">
    <property type="match status" value="1"/>
</dbReference>
<dbReference type="InterPro" id="IPR041588">
    <property type="entry name" value="Integrase_H2C2"/>
</dbReference>
<evidence type="ECO:0000313" key="6">
    <source>
        <dbReference type="RefSeq" id="XP_015186016.1"/>
    </source>
</evidence>
<dbReference type="RefSeq" id="XP_015186015.1">
    <property type="nucleotide sequence ID" value="XM_015330529.1"/>
</dbReference>
<dbReference type="PANTHER" id="PTHR47331">
    <property type="entry name" value="PHD-TYPE DOMAIN-CONTAINING PROTEIN"/>
    <property type="match status" value="1"/>
</dbReference>
<dbReference type="Proteomes" id="UP000694924">
    <property type="component" value="Unplaced"/>
</dbReference>
<dbReference type="SUPFAM" id="SSF56672">
    <property type="entry name" value="DNA/RNA polymerases"/>
    <property type="match status" value="1"/>
</dbReference>
<dbReference type="Gene3D" id="1.10.340.70">
    <property type="match status" value="1"/>
</dbReference>
<protein>
    <submittedName>
        <fullName evidence="5 6">Uncharacterized protein LOC107071493 isoform X1</fullName>
    </submittedName>
</protein>
<dbReference type="SUPFAM" id="SSF53098">
    <property type="entry name" value="Ribonuclease H-like"/>
    <property type="match status" value="1"/>
</dbReference>
<reference evidence="5 6" key="1">
    <citation type="submission" date="2025-05" db="UniProtKB">
        <authorList>
            <consortium name="RefSeq"/>
        </authorList>
    </citation>
    <scope>IDENTIFICATION</scope>
    <source>
        <tissue evidence="5 6">Whole body</tissue>
    </source>
</reference>
<dbReference type="Pfam" id="PF18701">
    <property type="entry name" value="DUF5641"/>
    <property type="match status" value="1"/>
</dbReference>
<feature type="domain" description="Integrase catalytic" evidence="3">
    <location>
        <begin position="1384"/>
        <end position="1587"/>
    </location>
</feature>
<keyword evidence="4" id="KW-1185">Reference proteome</keyword>
<dbReference type="InterPro" id="IPR040676">
    <property type="entry name" value="DUF5641"/>
</dbReference>
<accession>A0ABM1J0M8</accession>
<dbReference type="PANTHER" id="PTHR47331:SF5">
    <property type="entry name" value="RIBONUCLEASE H"/>
    <property type="match status" value="1"/>
</dbReference>
<dbReference type="Pfam" id="PF03564">
    <property type="entry name" value="DUF1759"/>
    <property type="match status" value="1"/>
</dbReference>
<dbReference type="PROSITE" id="PS50994">
    <property type="entry name" value="INTEGRASE"/>
    <property type="match status" value="1"/>
</dbReference>
<dbReference type="RefSeq" id="XP_015186016.1">
    <property type="nucleotide sequence ID" value="XM_015330530.1"/>
</dbReference>
<evidence type="ECO:0000313" key="5">
    <source>
        <dbReference type="RefSeq" id="XP_015186015.1"/>
    </source>
</evidence>
<dbReference type="InterPro" id="IPR005312">
    <property type="entry name" value="DUF1759"/>
</dbReference>
<dbReference type="Pfam" id="PF17921">
    <property type="entry name" value="Integrase_H2C2"/>
    <property type="match status" value="1"/>
</dbReference>
<dbReference type="Gene3D" id="3.10.10.10">
    <property type="entry name" value="HIV Type 1 Reverse Transcriptase, subunit A, domain 1"/>
    <property type="match status" value="1"/>
</dbReference>
<sequence>MASRKQLRQERQALESRLSHVENLIKEGNLSKKELGKRYERLTNLVDSYEQLYRKCVDDDIKEGGFDELEQLVERYLAIGDKIDSDDTTAVTSDSNRNNDTMNTCHQQIQFRRIEIPRFDGDMGKWLSFKSNFLTLVDARRDLSDLEKHVYLRDALSGQAFQTIQHYQLTGEYYKAAWGALLTAFDIPRILLARAFDALIDIPRPKTRSAKDITAFLNELRSHISTINSFNNLDALLVRLAERALPLDMLQEWDKQTGSNEYPTIEQFFDFLTRSTRSSTPLQTPPPSATLESCAKRRYPETTTIQPQKRQNTHSTSTSSTRNYCCFCKRDDHALYRCPQFNNMTKLDRLEAVKRHGVCKNCLRKHRDPCKSSFCRVCHHAHHTSLHIDYDKYEIVKLESQSPAKSGFASTSQTKPISLRLTPIFHVNLRCEPNELLMSAICGVKRGDKTFKNCRALLDTCATAHFITENIARDLLLPIKPCSIPINAINDTRTLSAGIIEIRIQSIHCKFYRRNLSLLVVPKIADQVPSEIFPRRIAQIPSDRKLADPQFHLPRPVEILIGSETTLALMSIGPVFWSQARGDFMLQKTELGWVIVGIKSKEPNLNNTFFATTELKEQLEKFWSIEDTNITRSKSVNEIECENHYVQNTKRDESGRYIVRLPFREEGHDYSNMRATALRRLQTHWKRLEATPEIRKEYERIMQEYIDLGHMSMVANDLPGGCYIPHFSVFKSTSMKTEVRIVFAASTKDEKKLSLNSTLLVGPTIQDTQVEHLLRFRTYRYVLTANIEKMYRQIWIHPDDRKYQRIFWFHNKQICTFELNTVTFGLVSAPFLAMRTIKQLAKDEGANYPLGAEILNRDLYVDDLITGADNVETLGKIRDQIIEILKRGGFNMRQWSSNFRPVLKNLDTKNVDVDLCSEDTPILKTIGISWNAHHDRLIYSVTPIDIKEKTTKRRIISEVAKIFDPLGHLSPIILTAKILIQDCWKTHIDWDELVPSALHSSWVTFAEQLTLIDNLTIERRITLDNPIEVQIHGFCGGSQSGYGGCLYIRSRDESDAISVRLLCAKNCVAPLKDTTIPRLELCGALTLARLYREVRIATGLRSDKVTFWSDSMIVLGWLKRDPGTLKIYTANRVREIQEICEGITWRHVQSGNNPADILSRGQLPRDFVMNDSWFYGPSWLKQPEAKWPIPTDKEILKLPDVRKLSVLTTRIESENIFQRFSNYTQLLKFVARCRRWLKTNTYKGELSTAEMAETERRVLRIVQSEQFHAEMDRLTDAEGVKSTKLATLNPIFDEKDLIRVEGPLRNANLNFQEKYPILLPSYHHVTDLLIQKFHEQNFHAGIQTTLHALRQRFWLLDGKNQVRKIVRNCERCIQFRASGIQNKMDDLPSLQEQEVTAFSHVIVDFFGPIYAKEKKHRNKGCVKIYGCIFVCMTIKAIHIELISDLTTDAFLAAFQRFVSRRAVPTHVYSDNGINFIGANNQLRELYALIESDEYKTKVHDFAVDHKISWHFNPPLSLHFRGMWEAAVKSFKHHFRRVVGKLVFTYKELTKFVIEIEAILNSRPLFPIPSDSNDVTALSPAHFLVDKPITTLSEENYTKIPANQLSSWKHIMKVRKHFWRRWYIEYLRELQKRQKWIHSQNKIKKDTVVILINKNQPCMRWPLGRILNHPGEDDVIRVVSVKTTYGIVKRNATTICPL</sequence>
<dbReference type="InterPro" id="IPR012337">
    <property type="entry name" value="RNaseH-like_sf"/>
</dbReference>
<dbReference type="GeneID" id="107071493"/>
<keyword evidence="1" id="KW-0175">Coiled coil</keyword>
<dbReference type="InterPro" id="IPR043128">
    <property type="entry name" value="Rev_trsase/Diguanyl_cyclase"/>
</dbReference>
<organism evidence="4 5">
    <name type="scientific">Polistes dominula</name>
    <name type="common">European paper wasp</name>
    <name type="synonym">Vespa dominula</name>
    <dbReference type="NCBI Taxonomy" id="743375"/>
    <lineage>
        <taxon>Eukaryota</taxon>
        <taxon>Metazoa</taxon>
        <taxon>Ecdysozoa</taxon>
        <taxon>Arthropoda</taxon>
        <taxon>Hexapoda</taxon>
        <taxon>Insecta</taxon>
        <taxon>Pterygota</taxon>
        <taxon>Neoptera</taxon>
        <taxon>Endopterygota</taxon>
        <taxon>Hymenoptera</taxon>
        <taxon>Apocrita</taxon>
        <taxon>Aculeata</taxon>
        <taxon>Vespoidea</taxon>
        <taxon>Vespidae</taxon>
        <taxon>Polistinae</taxon>
        <taxon>Polistini</taxon>
        <taxon>Polistes</taxon>
    </lineage>
</organism>
<evidence type="ECO:0000259" key="3">
    <source>
        <dbReference type="PROSITE" id="PS50994"/>
    </source>
</evidence>
<evidence type="ECO:0000256" key="2">
    <source>
        <dbReference type="SAM" id="MobiDB-lite"/>
    </source>
</evidence>
<dbReference type="InterPro" id="IPR043502">
    <property type="entry name" value="DNA/RNA_pol_sf"/>
</dbReference>
<dbReference type="Gene3D" id="3.30.420.10">
    <property type="entry name" value="Ribonuclease H-like superfamily/Ribonuclease H"/>
    <property type="match status" value="1"/>
</dbReference>
<feature type="compositionally biased region" description="Polar residues" evidence="2">
    <location>
        <begin position="301"/>
        <end position="310"/>
    </location>
</feature>
<feature type="region of interest" description="Disordered" evidence="2">
    <location>
        <begin position="277"/>
        <end position="320"/>
    </location>
</feature>
<name>A0ABM1J0M8_POLDO</name>
<evidence type="ECO:0000313" key="4">
    <source>
        <dbReference type="Proteomes" id="UP000694924"/>
    </source>
</evidence>
<dbReference type="Pfam" id="PF05380">
    <property type="entry name" value="Peptidase_A17"/>
    <property type="match status" value="1"/>
</dbReference>
<dbReference type="Pfam" id="PF00078">
    <property type="entry name" value="RVT_1"/>
    <property type="match status" value="1"/>
</dbReference>
<feature type="coiled-coil region" evidence="1">
    <location>
        <begin position="4"/>
        <end position="52"/>
    </location>
</feature>
<gene>
    <name evidence="5 6" type="primary">LOC107071493</name>
</gene>